<gene>
    <name evidence="2" type="ORF">GCM10025770_22690</name>
</gene>
<evidence type="ECO:0000313" key="2">
    <source>
        <dbReference type="EMBL" id="GAA5166107.1"/>
    </source>
</evidence>
<dbReference type="Proteomes" id="UP001500547">
    <property type="component" value="Unassembled WGS sequence"/>
</dbReference>
<accession>A0ABP9QRI4</accession>
<organism evidence="2 3">
    <name type="scientific">Viridibacterium curvum</name>
    <dbReference type="NCBI Taxonomy" id="1101404"/>
    <lineage>
        <taxon>Bacteria</taxon>
        <taxon>Pseudomonadati</taxon>
        <taxon>Pseudomonadota</taxon>
        <taxon>Betaproteobacteria</taxon>
        <taxon>Rhodocyclales</taxon>
        <taxon>Rhodocyclaceae</taxon>
        <taxon>Viridibacterium</taxon>
    </lineage>
</organism>
<feature type="transmembrane region" description="Helical" evidence="1">
    <location>
        <begin position="81"/>
        <end position="108"/>
    </location>
</feature>
<dbReference type="Pfam" id="PF11911">
    <property type="entry name" value="DUF3429"/>
    <property type="match status" value="1"/>
</dbReference>
<feature type="transmembrane region" description="Helical" evidence="1">
    <location>
        <begin position="18"/>
        <end position="37"/>
    </location>
</feature>
<evidence type="ECO:0000256" key="1">
    <source>
        <dbReference type="SAM" id="Phobius"/>
    </source>
</evidence>
<reference evidence="3" key="1">
    <citation type="journal article" date="2019" name="Int. J. Syst. Evol. Microbiol.">
        <title>The Global Catalogue of Microorganisms (GCM) 10K type strain sequencing project: providing services to taxonomists for standard genome sequencing and annotation.</title>
        <authorList>
            <consortium name="The Broad Institute Genomics Platform"/>
            <consortium name="The Broad Institute Genome Sequencing Center for Infectious Disease"/>
            <person name="Wu L."/>
            <person name="Ma J."/>
        </authorList>
    </citation>
    <scope>NUCLEOTIDE SEQUENCE [LARGE SCALE GENOMIC DNA]</scope>
    <source>
        <strain evidence="3">JCM 18715</strain>
    </source>
</reference>
<dbReference type="PANTHER" id="PTHR15887:SF1">
    <property type="entry name" value="TRANSMEMBRANE PROTEIN 69"/>
    <property type="match status" value="1"/>
</dbReference>
<feature type="transmembrane region" description="Helical" evidence="1">
    <location>
        <begin position="49"/>
        <end position="69"/>
    </location>
</feature>
<keyword evidence="3" id="KW-1185">Reference proteome</keyword>
<evidence type="ECO:0008006" key="4">
    <source>
        <dbReference type="Google" id="ProtNLM"/>
    </source>
</evidence>
<comment type="caution">
    <text evidence="2">The sequence shown here is derived from an EMBL/GenBank/DDBJ whole genome shotgun (WGS) entry which is preliminary data.</text>
</comment>
<proteinExistence type="predicted"/>
<protein>
    <recommendedName>
        <fullName evidence="4">DUF3429 domain-containing protein</fullName>
    </recommendedName>
</protein>
<evidence type="ECO:0000313" key="3">
    <source>
        <dbReference type="Proteomes" id="UP001500547"/>
    </source>
</evidence>
<dbReference type="InterPro" id="IPR021836">
    <property type="entry name" value="DUF3429"/>
</dbReference>
<dbReference type="RefSeq" id="WP_345533070.1">
    <property type="nucleotide sequence ID" value="NZ_BAABLD010000008.1"/>
</dbReference>
<keyword evidence="1" id="KW-0472">Membrane</keyword>
<keyword evidence="1" id="KW-1133">Transmembrane helix</keyword>
<dbReference type="PANTHER" id="PTHR15887">
    <property type="entry name" value="TRANSMEMBRANE PROTEIN 69"/>
    <property type="match status" value="1"/>
</dbReference>
<name>A0ABP9QRI4_9RHOO</name>
<dbReference type="EMBL" id="BAABLD010000008">
    <property type="protein sequence ID" value="GAA5166107.1"/>
    <property type="molecule type" value="Genomic_DNA"/>
</dbReference>
<sequence length="147" mass="15622">MRLYSPPKPLAPRRLARCLGHSGLVPFVIPAALLWAGPSAWHAFASQALGAYAAVIVSFLGGIHWGLAFRDGGAARFLWGVLPSLVAAAALLLPARHALLLLGLMLLLCYGVDRRVYPAHGLQAWLGLRLQLTAVATMSCLFGAARC</sequence>
<keyword evidence="1" id="KW-0812">Transmembrane</keyword>